<dbReference type="STRING" id="1202537.A33Y_0142"/>
<dbReference type="SUPFAM" id="SSF53633">
    <property type="entry name" value="Carbamate kinase-like"/>
    <property type="match status" value="1"/>
</dbReference>
<evidence type="ECO:0000256" key="10">
    <source>
        <dbReference type="ARBA" id="ARBA00023154"/>
    </source>
</evidence>
<comment type="catalytic activity">
    <reaction evidence="11 13">
        <text>L-aspartate + ATP = 4-phospho-L-aspartate + ADP</text>
        <dbReference type="Rhea" id="RHEA:23776"/>
        <dbReference type="ChEBI" id="CHEBI:29991"/>
        <dbReference type="ChEBI" id="CHEBI:30616"/>
        <dbReference type="ChEBI" id="CHEBI:57535"/>
        <dbReference type="ChEBI" id="CHEBI:456216"/>
        <dbReference type="EC" id="2.7.2.4"/>
    </reaction>
</comment>
<dbReference type="Pfam" id="PF22468">
    <property type="entry name" value="ACT_9"/>
    <property type="match status" value="1"/>
</dbReference>
<comment type="similarity">
    <text evidence="4 13">Belongs to the aspartokinase family.</text>
</comment>
<dbReference type="GO" id="GO:0009089">
    <property type="term" value="P:lysine biosynthetic process via diaminopimelate"/>
    <property type="evidence" value="ECO:0007669"/>
    <property type="project" value="UniProtKB-UniPathway"/>
</dbReference>
<dbReference type="KEGG" id="crc:A33Y_0142"/>
<dbReference type="UniPathway" id="UPA00034">
    <property type="reaction ID" value="UER00015"/>
</dbReference>
<keyword evidence="5 14" id="KW-0028">Amino-acid biosynthesis</keyword>
<evidence type="ECO:0000256" key="13">
    <source>
        <dbReference type="RuleBase" id="RU003448"/>
    </source>
</evidence>
<evidence type="ECO:0000256" key="14">
    <source>
        <dbReference type="RuleBase" id="RU004249"/>
    </source>
</evidence>
<keyword evidence="7 12" id="KW-0547">Nucleotide-binding</keyword>
<dbReference type="PROSITE" id="PS51671">
    <property type="entry name" value="ACT"/>
    <property type="match status" value="1"/>
</dbReference>
<feature type="domain" description="ACT" evidence="15">
    <location>
        <begin position="265"/>
        <end position="342"/>
    </location>
</feature>
<keyword evidence="9 12" id="KW-0067">ATP-binding</keyword>
<protein>
    <recommendedName>
        <fullName evidence="13">Aspartokinase</fullName>
        <ecNumber evidence="13">2.7.2.4</ecNumber>
    </recommendedName>
</protein>
<dbReference type="Gene3D" id="3.30.2130.10">
    <property type="entry name" value="VC0802-like"/>
    <property type="match status" value="1"/>
</dbReference>
<reference evidence="16 17" key="1">
    <citation type="journal article" date="2012" name="Mol. Biol. Evol.">
        <title>Genome reduction and co-evolution between the primary and secondary bacterial symbionts of psyllids.</title>
        <authorList>
            <person name="Sloan D.B."/>
            <person name="Moran N.A."/>
        </authorList>
    </citation>
    <scope>NUCLEOTIDE SEQUENCE [LARGE SCALE GENOMIC DNA]</scope>
    <source>
        <strain evidence="16 17">CS</strain>
    </source>
</reference>
<dbReference type="Gene3D" id="3.40.1160.10">
    <property type="entry name" value="Acetylglutamate kinase-like"/>
    <property type="match status" value="1"/>
</dbReference>
<evidence type="ECO:0000256" key="12">
    <source>
        <dbReference type="PIRSR" id="PIRSR000726-1"/>
    </source>
</evidence>
<dbReference type="AlphaFoldDB" id="J7GYU9"/>
<evidence type="ECO:0000259" key="15">
    <source>
        <dbReference type="PROSITE" id="PS51671"/>
    </source>
</evidence>
<evidence type="ECO:0000256" key="2">
    <source>
        <dbReference type="ARBA" id="ARBA00004986"/>
    </source>
</evidence>
<dbReference type="CDD" id="cd04913">
    <property type="entry name" value="ACT_AKii-LysC-BS-like_1"/>
    <property type="match status" value="1"/>
</dbReference>
<dbReference type="OrthoDB" id="9799110at2"/>
<dbReference type="InterPro" id="IPR001048">
    <property type="entry name" value="Asp/Glu/Uridylate_kinase"/>
</dbReference>
<evidence type="ECO:0000256" key="3">
    <source>
        <dbReference type="ARBA" id="ARBA00005139"/>
    </source>
</evidence>
<keyword evidence="10" id="KW-0457">Lysine biosynthesis</keyword>
<dbReference type="GO" id="GO:0004072">
    <property type="term" value="F:aspartate kinase activity"/>
    <property type="evidence" value="ECO:0007669"/>
    <property type="project" value="UniProtKB-EC"/>
</dbReference>
<dbReference type="InterPro" id="IPR054352">
    <property type="entry name" value="ACT_Aspartokinase"/>
</dbReference>
<dbReference type="PROSITE" id="PS00324">
    <property type="entry name" value="ASPARTOKINASE"/>
    <property type="match status" value="1"/>
</dbReference>
<proteinExistence type="inferred from homology"/>
<dbReference type="Pfam" id="PF00696">
    <property type="entry name" value="AA_kinase"/>
    <property type="match status" value="1"/>
</dbReference>
<dbReference type="NCBIfam" id="TIGR00657">
    <property type="entry name" value="asp_kinases"/>
    <property type="match status" value="1"/>
</dbReference>
<evidence type="ECO:0000256" key="8">
    <source>
        <dbReference type="ARBA" id="ARBA00022777"/>
    </source>
</evidence>
<name>J7GYU9_CARRU</name>
<dbReference type="PIRSF" id="PIRSF000726">
    <property type="entry name" value="Asp_kin"/>
    <property type="match status" value="1"/>
</dbReference>
<dbReference type="InterPro" id="IPR018042">
    <property type="entry name" value="Aspartate_kinase_CS"/>
</dbReference>
<dbReference type="InterPro" id="IPR045865">
    <property type="entry name" value="ACT-like_dom_sf"/>
</dbReference>
<feature type="binding site" evidence="12">
    <location>
        <begin position="207"/>
        <end position="208"/>
    </location>
    <ligand>
        <name>ATP</name>
        <dbReference type="ChEBI" id="CHEBI:30616"/>
    </ligand>
</feature>
<comment type="pathway">
    <text evidence="2 14">Amino-acid biosynthesis; L-methionine biosynthesis via de novo pathway; L-homoserine from L-aspartate: step 1/3.</text>
</comment>
<dbReference type="PANTHER" id="PTHR21499">
    <property type="entry name" value="ASPARTATE KINASE"/>
    <property type="match status" value="1"/>
</dbReference>
<dbReference type="InterPro" id="IPR005260">
    <property type="entry name" value="Asp_kin_monofn"/>
</dbReference>
<dbReference type="SUPFAM" id="SSF55021">
    <property type="entry name" value="ACT-like"/>
    <property type="match status" value="2"/>
</dbReference>
<evidence type="ECO:0000256" key="1">
    <source>
        <dbReference type="ARBA" id="ARBA00004766"/>
    </source>
</evidence>
<dbReference type="RefSeq" id="WP_014887084.1">
    <property type="nucleotide sequence ID" value="NC_018415.1"/>
</dbReference>
<organism evidence="16 17">
    <name type="scientific">Candidatus Carsonella ruddii CS isolate Thao2000</name>
    <dbReference type="NCBI Taxonomy" id="1202537"/>
    <lineage>
        <taxon>Bacteria</taxon>
        <taxon>Pseudomonadati</taxon>
        <taxon>Pseudomonadota</taxon>
        <taxon>Gammaproteobacteria</taxon>
        <taxon>Oceanospirillales</taxon>
        <taxon>Halomonadaceae</taxon>
        <taxon>Zymobacter group</taxon>
        <taxon>Candidatus Carsonella</taxon>
    </lineage>
</organism>
<comment type="pathway">
    <text evidence="1 14">Amino-acid biosynthesis; L-lysine biosynthesis via DAP pathway; (S)-tetrahydrodipicolinate from L-aspartate: step 1/4.</text>
</comment>
<evidence type="ECO:0000313" key="16">
    <source>
        <dbReference type="EMBL" id="AFP83783.1"/>
    </source>
</evidence>
<accession>J7GYU9</accession>
<keyword evidence="8 13" id="KW-0418">Kinase</keyword>
<evidence type="ECO:0000256" key="6">
    <source>
        <dbReference type="ARBA" id="ARBA00022679"/>
    </source>
</evidence>
<evidence type="ECO:0000256" key="4">
    <source>
        <dbReference type="ARBA" id="ARBA00010122"/>
    </source>
</evidence>
<comment type="pathway">
    <text evidence="3 14">Amino-acid biosynthesis; L-threonine biosynthesis; L-threonine from L-aspartate: step 1/5.</text>
</comment>
<dbReference type="InterPro" id="IPR001341">
    <property type="entry name" value="Asp_kinase"/>
</dbReference>
<evidence type="ECO:0000256" key="9">
    <source>
        <dbReference type="ARBA" id="ARBA00022840"/>
    </source>
</evidence>
<dbReference type="PANTHER" id="PTHR21499:SF3">
    <property type="entry name" value="ASPARTOKINASE"/>
    <property type="match status" value="1"/>
</dbReference>
<dbReference type="NCBIfam" id="NF005154">
    <property type="entry name" value="PRK06635.1-2"/>
    <property type="match status" value="1"/>
</dbReference>
<dbReference type="NCBIfam" id="NF005155">
    <property type="entry name" value="PRK06635.1-4"/>
    <property type="match status" value="1"/>
</dbReference>
<feature type="binding site" evidence="12">
    <location>
        <position position="46"/>
    </location>
    <ligand>
        <name>substrate</name>
    </ligand>
</feature>
<dbReference type="HOGENOM" id="CLU_009116_3_1_6"/>
<dbReference type="GO" id="GO:0009088">
    <property type="term" value="P:threonine biosynthetic process"/>
    <property type="evidence" value="ECO:0007669"/>
    <property type="project" value="UniProtKB-UniPathway"/>
</dbReference>
<dbReference type="EMBL" id="CP003542">
    <property type="protein sequence ID" value="AFP83783.1"/>
    <property type="molecule type" value="Genomic_DNA"/>
</dbReference>
<feature type="binding site" evidence="12">
    <location>
        <begin position="6"/>
        <end position="9"/>
    </location>
    <ligand>
        <name>ATP</name>
        <dbReference type="ChEBI" id="CHEBI:30616"/>
    </ligand>
</feature>
<feature type="binding site" evidence="12">
    <location>
        <position position="72"/>
    </location>
    <ligand>
        <name>substrate</name>
    </ligand>
</feature>
<evidence type="ECO:0000256" key="5">
    <source>
        <dbReference type="ARBA" id="ARBA00022605"/>
    </source>
</evidence>
<feature type="binding site" evidence="12">
    <location>
        <begin position="172"/>
        <end position="173"/>
    </location>
    <ligand>
        <name>ATP</name>
        <dbReference type="ChEBI" id="CHEBI:30616"/>
    </ligand>
</feature>
<dbReference type="InterPro" id="IPR002912">
    <property type="entry name" value="ACT_dom"/>
</dbReference>
<evidence type="ECO:0000256" key="7">
    <source>
        <dbReference type="ARBA" id="ARBA00022741"/>
    </source>
</evidence>
<gene>
    <name evidence="16" type="primary">lysC</name>
    <name evidence="16" type="ORF">A33Y_0142</name>
</gene>
<dbReference type="GO" id="GO:0005829">
    <property type="term" value="C:cytosol"/>
    <property type="evidence" value="ECO:0007669"/>
    <property type="project" value="TreeGrafter"/>
</dbReference>
<dbReference type="GO" id="GO:0005524">
    <property type="term" value="F:ATP binding"/>
    <property type="evidence" value="ECO:0007669"/>
    <property type="project" value="UniProtKB-KW"/>
</dbReference>
<keyword evidence="6 13" id="KW-0808">Transferase</keyword>
<dbReference type="EC" id="2.7.2.4" evidence="13"/>
<dbReference type="UniPathway" id="UPA00051">
    <property type="reaction ID" value="UER00462"/>
</dbReference>
<feature type="binding site" evidence="12">
    <location>
        <position position="183"/>
    </location>
    <ligand>
        <name>ATP</name>
        <dbReference type="ChEBI" id="CHEBI:30616"/>
    </ligand>
</feature>
<dbReference type="Proteomes" id="UP000003931">
    <property type="component" value="Chromosome"/>
</dbReference>
<evidence type="ECO:0000313" key="17">
    <source>
        <dbReference type="Proteomes" id="UP000003931"/>
    </source>
</evidence>
<dbReference type="UniPathway" id="UPA00050">
    <property type="reaction ID" value="UER00461"/>
</dbReference>
<dbReference type="GO" id="GO:0009090">
    <property type="term" value="P:homoserine biosynthetic process"/>
    <property type="evidence" value="ECO:0007669"/>
    <property type="project" value="TreeGrafter"/>
</dbReference>
<dbReference type="InterPro" id="IPR036393">
    <property type="entry name" value="AceGlu_kinase-like_sf"/>
</dbReference>
<sequence>MIIIQKFGGTSLGSKQRIKSLKNIIKRYKNSNIKIIIVLSAMSGETNKMMNLAKYFSYKSNKELDCLLCIGEQISISIFSIFLNSIKIKSKPLTSSQLGLITNYNYSNARILLIKNFFLLKKILKKNKIPILAGFQGITFSGNFTTLGRGGSDTTAIAIAAYLKAKECQIYTDVDSIFLSDPRICKNLKIKFSTFECMLELSSLGSKVLYVRSVELARKYNINIRVLSSFKKNEGSFISYKKNFSNSMERCLISGLTHSNNEVKITILNTPNIPGVASKIVGPIVSNNILIDMIIQNANANSEFTNFSFLIETKFLKKTIFLIKKHILSKLGGIIIFENDISKISIVGIGLRSHNEIISKIMFCMSKSKINIISISTSETKISFLIKNNKIIIAIKSLYNIFNNNNMFRRNGRVA</sequence>
<evidence type="ECO:0000256" key="11">
    <source>
        <dbReference type="ARBA" id="ARBA00047872"/>
    </source>
</evidence>